<dbReference type="InterPro" id="IPR013325">
    <property type="entry name" value="RNA_pol_sigma_r2"/>
</dbReference>
<dbReference type="Pfam" id="PF04542">
    <property type="entry name" value="Sigma70_r2"/>
    <property type="match status" value="1"/>
</dbReference>
<evidence type="ECO:0000256" key="2">
    <source>
        <dbReference type="ARBA" id="ARBA00023015"/>
    </source>
</evidence>
<dbReference type="GO" id="GO:0016987">
    <property type="term" value="F:sigma factor activity"/>
    <property type="evidence" value="ECO:0007669"/>
    <property type="project" value="UniProtKB-KW"/>
</dbReference>
<evidence type="ECO:0000313" key="8">
    <source>
        <dbReference type="Proteomes" id="UP000253319"/>
    </source>
</evidence>
<dbReference type="SUPFAM" id="SSF88659">
    <property type="entry name" value="Sigma3 and sigma4 domains of RNA polymerase sigma factors"/>
    <property type="match status" value="1"/>
</dbReference>
<feature type="domain" description="RNA polymerase sigma factor 70 region 4 type 2" evidence="6">
    <location>
        <begin position="113"/>
        <end position="164"/>
    </location>
</feature>
<reference evidence="7 8" key="1">
    <citation type="submission" date="2018-06" db="EMBL/GenBank/DDBJ databases">
        <title>Flavobacterium tibetense sp. nov., isolated from a wetland YonghuCo on Tibetan Plateau.</title>
        <authorList>
            <person name="Xing P."/>
            <person name="Phurbu D."/>
            <person name="Lu H."/>
        </authorList>
    </citation>
    <scope>NUCLEOTIDE SEQUENCE [LARGE SCALE GENOMIC DNA]</scope>
    <source>
        <strain evidence="7 8">YH5</strain>
    </source>
</reference>
<dbReference type="InterPro" id="IPR013324">
    <property type="entry name" value="RNA_pol_sigma_r3/r4-like"/>
</dbReference>
<feature type="domain" description="RNA polymerase sigma-70 region 2" evidence="5">
    <location>
        <begin position="21"/>
        <end position="85"/>
    </location>
</feature>
<name>A0A365P2N2_9FLAO</name>
<accession>A0A365P2N2</accession>
<dbReference type="PANTHER" id="PTHR43133:SF46">
    <property type="entry name" value="RNA POLYMERASE SIGMA-70 FACTOR ECF SUBFAMILY"/>
    <property type="match status" value="1"/>
</dbReference>
<dbReference type="InterPro" id="IPR007627">
    <property type="entry name" value="RNA_pol_sigma70_r2"/>
</dbReference>
<evidence type="ECO:0000313" key="7">
    <source>
        <dbReference type="EMBL" id="RBA28791.1"/>
    </source>
</evidence>
<dbReference type="InterPro" id="IPR013249">
    <property type="entry name" value="RNA_pol_sigma70_r4_t2"/>
</dbReference>
<organism evidence="7 8">
    <name type="scientific">Flavobacterium tibetense</name>
    <dbReference type="NCBI Taxonomy" id="2233533"/>
    <lineage>
        <taxon>Bacteria</taxon>
        <taxon>Pseudomonadati</taxon>
        <taxon>Bacteroidota</taxon>
        <taxon>Flavobacteriia</taxon>
        <taxon>Flavobacteriales</taxon>
        <taxon>Flavobacteriaceae</taxon>
        <taxon>Flavobacterium</taxon>
    </lineage>
</organism>
<dbReference type="OrthoDB" id="1056775at2"/>
<dbReference type="GO" id="GO:0003677">
    <property type="term" value="F:DNA binding"/>
    <property type="evidence" value="ECO:0007669"/>
    <property type="project" value="InterPro"/>
</dbReference>
<dbReference type="GO" id="GO:0006352">
    <property type="term" value="P:DNA-templated transcription initiation"/>
    <property type="evidence" value="ECO:0007669"/>
    <property type="project" value="InterPro"/>
</dbReference>
<sequence length="177" mass="20752">MDITIIQACKKQQREAQRLVYEKMATKLYYVCKRYLKKEEEIEEVLADTFFIIFTKIDQLKELHAFEAWAKKIAVNQCLLQLRKNLNFNLYLEDMSYANQPLADEVTDLEEADLMNLLNYLPEGCKAIFNLFVVEGYSHKEIAQQLQISEGTSKSQLNAAKTKLKELVTTFYYQKAR</sequence>
<dbReference type="PANTHER" id="PTHR43133">
    <property type="entry name" value="RNA POLYMERASE ECF-TYPE SIGMA FACTO"/>
    <property type="match status" value="1"/>
</dbReference>
<evidence type="ECO:0000259" key="6">
    <source>
        <dbReference type="Pfam" id="PF08281"/>
    </source>
</evidence>
<proteinExistence type="inferred from homology"/>
<dbReference type="Gene3D" id="1.10.1740.10">
    <property type="match status" value="1"/>
</dbReference>
<evidence type="ECO:0000259" key="5">
    <source>
        <dbReference type="Pfam" id="PF04542"/>
    </source>
</evidence>
<comment type="similarity">
    <text evidence="1">Belongs to the sigma-70 factor family. ECF subfamily.</text>
</comment>
<keyword evidence="3" id="KW-0731">Sigma factor</keyword>
<keyword evidence="4" id="KW-0804">Transcription</keyword>
<dbReference type="AlphaFoldDB" id="A0A365P2N2"/>
<dbReference type="NCBIfam" id="TIGR02937">
    <property type="entry name" value="sigma70-ECF"/>
    <property type="match status" value="1"/>
</dbReference>
<dbReference type="InterPro" id="IPR036388">
    <property type="entry name" value="WH-like_DNA-bd_sf"/>
</dbReference>
<evidence type="ECO:0000256" key="1">
    <source>
        <dbReference type="ARBA" id="ARBA00010641"/>
    </source>
</evidence>
<dbReference type="InterPro" id="IPR014284">
    <property type="entry name" value="RNA_pol_sigma-70_dom"/>
</dbReference>
<dbReference type="InterPro" id="IPR039425">
    <property type="entry name" value="RNA_pol_sigma-70-like"/>
</dbReference>
<gene>
    <name evidence="7" type="ORF">DPN68_05220</name>
</gene>
<keyword evidence="8" id="KW-1185">Reference proteome</keyword>
<dbReference type="EMBL" id="QLST01000005">
    <property type="protein sequence ID" value="RBA28791.1"/>
    <property type="molecule type" value="Genomic_DNA"/>
</dbReference>
<dbReference type="Pfam" id="PF08281">
    <property type="entry name" value="Sigma70_r4_2"/>
    <property type="match status" value="1"/>
</dbReference>
<dbReference type="SUPFAM" id="SSF88946">
    <property type="entry name" value="Sigma2 domain of RNA polymerase sigma factors"/>
    <property type="match status" value="1"/>
</dbReference>
<evidence type="ECO:0000256" key="4">
    <source>
        <dbReference type="ARBA" id="ARBA00023163"/>
    </source>
</evidence>
<evidence type="ECO:0000256" key="3">
    <source>
        <dbReference type="ARBA" id="ARBA00023082"/>
    </source>
</evidence>
<keyword evidence="2" id="KW-0805">Transcription regulation</keyword>
<protein>
    <submittedName>
        <fullName evidence="7">RNA polymerase subunit sigma-24</fullName>
    </submittedName>
</protein>
<dbReference type="Proteomes" id="UP000253319">
    <property type="component" value="Unassembled WGS sequence"/>
</dbReference>
<comment type="caution">
    <text evidence="7">The sequence shown here is derived from an EMBL/GenBank/DDBJ whole genome shotgun (WGS) entry which is preliminary data.</text>
</comment>
<dbReference type="Gene3D" id="1.10.10.10">
    <property type="entry name" value="Winged helix-like DNA-binding domain superfamily/Winged helix DNA-binding domain"/>
    <property type="match status" value="1"/>
</dbReference>
<dbReference type="RefSeq" id="WP_113988593.1">
    <property type="nucleotide sequence ID" value="NZ_QLST01000005.1"/>
</dbReference>